<proteinExistence type="predicted"/>
<name>A0ACC1CE68_9NEOP</name>
<accession>A0ACC1CE68</accession>
<sequence>MSPLQAPEKEIDEKHFIIIGKFVSDIRNGKLEGSNNVAFATLAMVEQIIGESQNPTAYDLCLLLRAVGKRVHSALPTEMIASNMVRRVLRAIRDENRAHANQSGEGAGESLQRLVLAAPHRRATLGPNQEDLREPIRDHIAEIRTELESSTSSICSQAKEHLHSDDMVLTFGSSTLVEKFLRAAANRRYKLVLAEGVNVAKSHGMAQRLSAAGVATTVINSAAVYAIMPRVNKVVIGCRAALGGGAVLAEAGVYAVVSAAKHYSVPVFVLTPLHKLVPLHGGDRFFMMQTIPNSTLPYDRCVSDAVQVYAPLFDFLLPEHITLFITNLGGSSPSYIYRLLSELYDPKDYQIVQRRCLARINKCCYDIESMSQGGSRRPYSRGGPRWHPRYKDYWDYEQNYSDGSSAGSPKEACVAQSPPPAPAPAKREVRHPPPPHQHPAHPPPHHHQHHDQRRLSIGGGAGGSRRAERRAAGPSVSRRTDMRVSPGAGAGTSAESPHILHPTHHHHHMDTNPLEGAMESLVSGGGSSDGELSSKAGDSPSRKRRRISRHISSGESNVSVAAPAVERRTPRHHYQPPPRMRYMSNGGGTVWSHDRLIDAHTQHTHAAHAHAHAHPQHVQHPHPQHVQHAHHAHHTPLLLDINQMSLRGARLSALGGGVTWPHPAHSHRDHPTRSQMGGVYAGLQYHGSFAPPPPPPPRGPFASPPHPHTHYIANSQRAEGGRLEMLGSGEGALSPLQPPELHHAPLLLATEARGAPLELMAPHHARHALSHHHHRRSGGGVGVGVGGGVGVGVVGSASRAARPYVRHAARWPHHPIHHIHTQGGGGLVSAALPAHMQAQLHVAQPLSLPPPPPTYQVFLNLLAMFPLSPYAEARGEEAADSPETENYEALLSLAERLGEAKPRGLARNEIDQLPSYKYSSQTHQGEQTSCVVCMCEFEARQTLRVLPCAHEFHAKCVDKWLRSNRTCPICRGNASEYFNSAE</sequence>
<keyword evidence="2" id="KW-1185">Reference proteome</keyword>
<evidence type="ECO:0000313" key="1">
    <source>
        <dbReference type="EMBL" id="KAJ0169749.1"/>
    </source>
</evidence>
<dbReference type="EMBL" id="CM034415">
    <property type="protein sequence ID" value="KAJ0169749.1"/>
    <property type="molecule type" value="Genomic_DNA"/>
</dbReference>
<evidence type="ECO:0000313" key="2">
    <source>
        <dbReference type="Proteomes" id="UP000824533"/>
    </source>
</evidence>
<comment type="caution">
    <text evidence="1">The sequence shown here is derived from an EMBL/GenBank/DDBJ whole genome shotgun (WGS) entry which is preliminary data.</text>
</comment>
<dbReference type="Proteomes" id="UP000824533">
    <property type="component" value="Linkage Group LG29"/>
</dbReference>
<gene>
    <name evidence="1" type="ORF">K1T71_014355</name>
</gene>
<reference evidence="1 2" key="1">
    <citation type="journal article" date="2021" name="Front. Genet.">
        <title>Chromosome-Level Genome Assembly Reveals Significant Gene Expansion in the Toll and IMD Signaling Pathways of Dendrolimus kikuchii.</title>
        <authorList>
            <person name="Zhou J."/>
            <person name="Wu P."/>
            <person name="Xiong Z."/>
            <person name="Liu N."/>
            <person name="Zhao N."/>
            <person name="Ji M."/>
            <person name="Qiu Y."/>
            <person name="Yang B."/>
        </authorList>
    </citation>
    <scope>NUCLEOTIDE SEQUENCE [LARGE SCALE GENOMIC DNA]</scope>
    <source>
        <strain evidence="1">Ann1</strain>
    </source>
</reference>
<organism evidence="1 2">
    <name type="scientific">Dendrolimus kikuchii</name>
    <dbReference type="NCBI Taxonomy" id="765133"/>
    <lineage>
        <taxon>Eukaryota</taxon>
        <taxon>Metazoa</taxon>
        <taxon>Ecdysozoa</taxon>
        <taxon>Arthropoda</taxon>
        <taxon>Hexapoda</taxon>
        <taxon>Insecta</taxon>
        <taxon>Pterygota</taxon>
        <taxon>Neoptera</taxon>
        <taxon>Endopterygota</taxon>
        <taxon>Lepidoptera</taxon>
        <taxon>Glossata</taxon>
        <taxon>Ditrysia</taxon>
        <taxon>Bombycoidea</taxon>
        <taxon>Lasiocampidae</taxon>
        <taxon>Dendrolimus</taxon>
    </lineage>
</organism>
<protein>
    <submittedName>
        <fullName evidence="1">Uncharacterized protein</fullName>
    </submittedName>
</protein>